<protein>
    <submittedName>
        <fullName evidence="2">Uncharacterized protein</fullName>
    </submittedName>
</protein>
<keyword evidence="3" id="KW-1185">Reference proteome</keyword>
<feature type="transmembrane region" description="Helical" evidence="1">
    <location>
        <begin position="12"/>
        <end position="31"/>
    </location>
</feature>
<keyword evidence="1" id="KW-0472">Membrane</keyword>
<dbReference type="AlphaFoldDB" id="A0A8J2L7S7"/>
<organism evidence="2 3">
    <name type="scientific">Allacma fusca</name>
    <dbReference type="NCBI Taxonomy" id="39272"/>
    <lineage>
        <taxon>Eukaryota</taxon>
        <taxon>Metazoa</taxon>
        <taxon>Ecdysozoa</taxon>
        <taxon>Arthropoda</taxon>
        <taxon>Hexapoda</taxon>
        <taxon>Collembola</taxon>
        <taxon>Symphypleona</taxon>
        <taxon>Sminthuridae</taxon>
        <taxon>Allacma</taxon>
    </lineage>
</organism>
<reference evidence="2" key="1">
    <citation type="submission" date="2021-06" db="EMBL/GenBank/DDBJ databases">
        <authorList>
            <person name="Hodson N. C."/>
            <person name="Mongue J. A."/>
            <person name="Jaron S. K."/>
        </authorList>
    </citation>
    <scope>NUCLEOTIDE SEQUENCE</scope>
</reference>
<gene>
    <name evidence="2" type="ORF">AFUS01_LOCUS39587</name>
</gene>
<dbReference type="Proteomes" id="UP000708208">
    <property type="component" value="Unassembled WGS sequence"/>
</dbReference>
<sequence>MPEKVFFGLKSSMWGIVIAWNQIILCVLKLLHTIYYSAFMLYYHMEHSYTGDENLVATVSNITYEDSDIPFEFEESFQYGNGFS</sequence>
<name>A0A8J2L7S7_9HEXA</name>
<evidence type="ECO:0000313" key="3">
    <source>
        <dbReference type="Proteomes" id="UP000708208"/>
    </source>
</evidence>
<evidence type="ECO:0000256" key="1">
    <source>
        <dbReference type="SAM" id="Phobius"/>
    </source>
</evidence>
<keyword evidence="1" id="KW-0812">Transmembrane</keyword>
<dbReference type="EMBL" id="CAJVCH010552708">
    <property type="protein sequence ID" value="CAG7829742.1"/>
    <property type="molecule type" value="Genomic_DNA"/>
</dbReference>
<accession>A0A8J2L7S7</accession>
<proteinExistence type="predicted"/>
<keyword evidence="1" id="KW-1133">Transmembrane helix</keyword>
<comment type="caution">
    <text evidence="2">The sequence shown here is derived from an EMBL/GenBank/DDBJ whole genome shotgun (WGS) entry which is preliminary data.</text>
</comment>
<evidence type="ECO:0000313" key="2">
    <source>
        <dbReference type="EMBL" id="CAG7829742.1"/>
    </source>
</evidence>